<dbReference type="InterPro" id="IPR045086">
    <property type="entry name" value="OBG_GTPase"/>
</dbReference>
<dbReference type="InterPro" id="IPR015349">
    <property type="entry name" value="OCT_dom"/>
</dbReference>
<organism evidence="13 14">
    <name type="scientific">Anaerotignum faecicola</name>
    <dbReference type="NCBI Taxonomy" id="2358141"/>
    <lineage>
        <taxon>Bacteria</taxon>
        <taxon>Bacillati</taxon>
        <taxon>Bacillota</taxon>
        <taxon>Clostridia</taxon>
        <taxon>Lachnospirales</taxon>
        <taxon>Anaerotignaceae</taxon>
        <taxon>Anaerotignum</taxon>
    </lineage>
</organism>
<evidence type="ECO:0000256" key="8">
    <source>
        <dbReference type="ARBA" id="ARBA00023134"/>
    </source>
</evidence>
<dbReference type="NCBIfam" id="NF008956">
    <property type="entry name" value="PRK12299.1"/>
    <property type="match status" value="1"/>
</dbReference>
<comment type="subcellular location">
    <subcellularLocation>
        <location evidence="9">Cytoplasm</location>
    </subcellularLocation>
</comment>
<dbReference type="EMBL" id="BHVZ01000014">
    <property type="protein sequence ID" value="GCB30716.1"/>
    <property type="molecule type" value="Genomic_DNA"/>
</dbReference>
<feature type="binding site" evidence="9">
    <location>
        <begin position="282"/>
        <end position="285"/>
    </location>
    <ligand>
        <name>GTP</name>
        <dbReference type="ChEBI" id="CHEBI:37565"/>
    </ligand>
</feature>
<feature type="domain" description="Obg" evidence="12">
    <location>
        <begin position="1"/>
        <end position="158"/>
    </location>
</feature>
<dbReference type="PRINTS" id="PR00326">
    <property type="entry name" value="GTP1OBG"/>
</dbReference>
<feature type="binding site" evidence="9">
    <location>
        <begin position="212"/>
        <end position="215"/>
    </location>
    <ligand>
        <name>GTP</name>
        <dbReference type="ChEBI" id="CHEBI:37565"/>
    </ligand>
</feature>
<dbReference type="Pfam" id="PF01018">
    <property type="entry name" value="GTP1_OBG"/>
    <property type="match status" value="1"/>
</dbReference>
<dbReference type="EC" id="3.6.5.-" evidence="9"/>
<dbReference type="InterPro" id="IPR014100">
    <property type="entry name" value="GTP-bd_Obg/CgtA"/>
</dbReference>
<keyword evidence="14" id="KW-1185">Reference proteome</keyword>
<dbReference type="PANTHER" id="PTHR11702">
    <property type="entry name" value="DEVELOPMENTALLY REGULATED GTP-BINDING PROTEIN-RELATED"/>
    <property type="match status" value="1"/>
</dbReference>
<evidence type="ECO:0000256" key="5">
    <source>
        <dbReference type="ARBA" id="ARBA00022741"/>
    </source>
</evidence>
<evidence type="ECO:0000313" key="14">
    <source>
        <dbReference type="Proteomes" id="UP000287361"/>
    </source>
</evidence>
<comment type="caution">
    <text evidence="13">The sequence shown here is derived from an EMBL/GenBank/DDBJ whole genome shotgun (WGS) entry which is preliminary data.</text>
</comment>
<keyword evidence="3 9" id="KW-0963">Cytoplasm</keyword>
<dbReference type="Gene3D" id="3.30.300.350">
    <property type="entry name" value="GTP-binding protein OBG, C-terminal domain"/>
    <property type="match status" value="1"/>
</dbReference>
<dbReference type="NCBIfam" id="NF008955">
    <property type="entry name" value="PRK12297.1"/>
    <property type="match status" value="1"/>
</dbReference>
<comment type="similarity">
    <text evidence="2 9">Belongs to the TRAFAC class OBG-HflX-like GTPase superfamily. OBG GTPase family.</text>
</comment>
<dbReference type="GO" id="GO:0000287">
    <property type="term" value="F:magnesium ion binding"/>
    <property type="evidence" value="ECO:0007669"/>
    <property type="project" value="InterPro"/>
</dbReference>
<accession>A0A401LGR8</accession>
<dbReference type="Pfam" id="PF01926">
    <property type="entry name" value="MMR_HSR1"/>
    <property type="match status" value="1"/>
</dbReference>
<dbReference type="AlphaFoldDB" id="A0A401LGR8"/>
<dbReference type="GO" id="GO:0005525">
    <property type="term" value="F:GTP binding"/>
    <property type="evidence" value="ECO:0007669"/>
    <property type="project" value="UniProtKB-UniRule"/>
</dbReference>
<dbReference type="PROSITE" id="PS51710">
    <property type="entry name" value="G_OBG"/>
    <property type="match status" value="1"/>
</dbReference>
<dbReference type="InterPro" id="IPR036346">
    <property type="entry name" value="GTP-bd_prot_GTP1/OBG_C_sf"/>
</dbReference>
<comment type="cofactor">
    <cofactor evidence="1 9">
        <name>Mg(2+)</name>
        <dbReference type="ChEBI" id="CHEBI:18420"/>
    </cofactor>
</comment>
<feature type="binding site" evidence="9">
    <location>
        <position position="172"/>
    </location>
    <ligand>
        <name>Mg(2+)</name>
        <dbReference type="ChEBI" id="CHEBI:18420"/>
    </ligand>
</feature>
<dbReference type="CDD" id="cd01898">
    <property type="entry name" value="Obg"/>
    <property type="match status" value="1"/>
</dbReference>
<dbReference type="NCBIfam" id="TIGR02729">
    <property type="entry name" value="Obg_CgtA"/>
    <property type="match status" value="1"/>
</dbReference>
<protein>
    <recommendedName>
        <fullName evidence="9">GTPase Obg</fullName>
        <ecNumber evidence="9">3.6.5.-</ecNumber>
    </recommendedName>
    <alternativeName>
        <fullName evidence="9">GTP-binding protein Obg</fullName>
    </alternativeName>
</protein>
<evidence type="ECO:0000256" key="1">
    <source>
        <dbReference type="ARBA" id="ARBA00001946"/>
    </source>
</evidence>
<dbReference type="Gene3D" id="2.70.210.12">
    <property type="entry name" value="GTP1/OBG domain"/>
    <property type="match status" value="1"/>
</dbReference>
<dbReference type="Proteomes" id="UP000287361">
    <property type="component" value="Unassembled WGS sequence"/>
</dbReference>
<feature type="binding site" evidence="9">
    <location>
        <begin position="165"/>
        <end position="172"/>
    </location>
    <ligand>
        <name>GTP</name>
        <dbReference type="ChEBI" id="CHEBI:37565"/>
    </ligand>
</feature>
<name>A0A401LGR8_9FIRM</name>
<evidence type="ECO:0000256" key="7">
    <source>
        <dbReference type="ARBA" id="ARBA00022842"/>
    </source>
</evidence>
<dbReference type="NCBIfam" id="TIGR03595">
    <property type="entry name" value="Obg_CgtA_exten"/>
    <property type="match status" value="1"/>
</dbReference>
<dbReference type="PIRSF" id="PIRSF002401">
    <property type="entry name" value="GTP_bd_Obg/CgtA"/>
    <property type="match status" value="1"/>
</dbReference>
<evidence type="ECO:0000256" key="6">
    <source>
        <dbReference type="ARBA" id="ARBA00022801"/>
    </source>
</evidence>
<dbReference type="PROSITE" id="PS51881">
    <property type="entry name" value="OCT"/>
    <property type="match status" value="1"/>
</dbReference>
<dbReference type="HAMAP" id="MF_01454">
    <property type="entry name" value="GTPase_Obg"/>
    <property type="match status" value="1"/>
</dbReference>
<sequence length="425" mass="46812">MFVDRVKIHVKGGDGGDGKVSFYRAKYITHGGPDGGDGGKGGNVVFVGESGMSTLMDFRYKRKFVATPGEPGGKRNCFGKDGEDIIIKVPVGTVIREAESGKVMADITTAGEEKILIHGGKGGKGNQHFATPTRQAPRYAEPGRKSKEYDVILELKLIADVGLIGFPNVGKSTLLSMVTNANPKIANYHFTTLAPNLGVVEGRFGDKFVMADIPGLVEGASEGVGLGHEFLRHVERTKVFIHVVDAAGVEGDDPVENVEKINRELAEYKEDLLKRPQVIAANKTDIPGSEENVARLKETYEPQGFKVFPISAATNKGLDELLTEVGRILREYPEDIVFEEEYEEYDEVKVDQEPFTIEEVEDGYFVVTGVGVEKMIGYTNIDTEKGFAFFQKYLKEKGIIEALEEKGIEEGDTVHIYDLDFEFWK</sequence>
<dbReference type="PANTHER" id="PTHR11702:SF31">
    <property type="entry name" value="MITOCHONDRIAL RIBOSOME-ASSOCIATED GTPASE 2"/>
    <property type="match status" value="1"/>
</dbReference>
<feature type="domain" description="OBG-type G" evidence="10">
    <location>
        <begin position="159"/>
        <end position="330"/>
    </location>
</feature>
<dbReference type="InterPro" id="IPR027417">
    <property type="entry name" value="P-loop_NTPase"/>
</dbReference>
<dbReference type="NCBIfam" id="NF008954">
    <property type="entry name" value="PRK12296.1"/>
    <property type="match status" value="1"/>
</dbReference>
<dbReference type="SUPFAM" id="SSF102741">
    <property type="entry name" value="Obg GTP-binding protein C-terminal domain"/>
    <property type="match status" value="1"/>
</dbReference>
<dbReference type="FunFam" id="2.70.210.12:FF:000001">
    <property type="entry name" value="GTPase Obg"/>
    <property type="match status" value="1"/>
</dbReference>
<gene>
    <name evidence="9 13" type="primary">obg</name>
    <name evidence="13" type="ORF">KGMB03357_23770</name>
</gene>
<feature type="binding site" evidence="9">
    <location>
        <position position="192"/>
    </location>
    <ligand>
        <name>Mg(2+)</name>
        <dbReference type="ChEBI" id="CHEBI:18420"/>
    </ligand>
</feature>
<dbReference type="InterPro" id="IPR036726">
    <property type="entry name" value="GTP1_OBG_dom_sf"/>
</dbReference>
<dbReference type="InterPro" id="IPR006074">
    <property type="entry name" value="GTP1-OBG_CS"/>
</dbReference>
<feature type="binding site" evidence="9">
    <location>
        <begin position="311"/>
        <end position="313"/>
    </location>
    <ligand>
        <name>GTP</name>
        <dbReference type="ChEBI" id="CHEBI:37565"/>
    </ligand>
</feature>
<keyword evidence="7 9" id="KW-0460">Magnesium</keyword>
<dbReference type="OrthoDB" id="9807318at2"/>
<dbReference type="GO" id="GO:0005737">
    <property type="term" value="C:cytoplasm"/>
    <property type="evidence" value="ECO:0007669"/>
    <property type="project" value="UniProtKB-SubCell"/>
</dbReference>
<keyword evidence="4 9" id="KW-0479">Metal-binding</keyword>
<dbReference type="InterPro" id="IPR006169">
    <property type="entry name" value="GTP1_OBG_dom"/>
</dbReference>
<keyword evidence="5 9" id="KW-0547">Nucleotide-binding</keyword>
<dbReference type="PROSITE" id="PS00905">
    <property type="entry name" value="GTP1_OBG"/>
    <property type="match status" value="1"/>
</dbReference>
<comment type="subunit">
    <text evidence="9">Monomer.</text>
</comment>
<reference evidence="13 14" key="1">
    <citation type="submission" date="2018-10" db="EMBL/GenBank/DDBJ databases">
        <title>Draft Genome Sequence of Anaerotignum sp. KCTC 15736.</title>
        <authorList>
            <person name="Choi S.H."/>
            <person name="Kim J.S."/>
            <person name="Kang S.W."/>
            <person name="Lee J.S."/>
            <person name="Park S.H."/>
        </authorList>
    </citation>
    <scope>NUCLEOTIDE SEQUENCE [LARGE SCALE GENOMIC DNA]</scope>
    <source>
        <strain evidence="13 14">KCTC 15736</strain>
    </source>
</reference>
<feature type="binding site" evidence="9">
    <location>
        <begin position="190"/>
        <end position="194"/>
    </location>
    <ligand>
        <name>GTP</name>
        <dbReference type="ChEBI" id="CHEBI:37565"/>
    </ligand>
</feature>
<dbReference type="GeneID" id="86195382"/>
<comment type="function">
    <text evidence="9">An essential GTPase which binds GTP, GDP and possibly (p)ppGpp with moderate affinity, with high nucleotide exchange rates and a fairly low GTP hydrolysis rate. Plays a role in control of the cell cycle, stress response, ribosome biogenesis and in those bacteria that undergo differentiation, in morphogenesis control.</text>
</comment>
<keyword evidence="8 9" id="KW-0342">GTP-binding</keyword>
<evidence type="ECO:0000313" key="13">
    <source>
        <dbReference type="EMBL" id="GCB30716.1"/>
    </source>
</evidence>
<keyword evidence="6 9" id="KW-0378">Hydrolase</keyword>
<evidence type="ECO:0000259" key="10">
    <source>
        <dbReference type="PROSITE" id="PS51710"/>
    </source>
</evidence>
<dbReference type="InterPro" id="IPR031167">
    <property type="entry name" value="G_OBG"/>
</dbReference>
<proteinExistence type="inferred from homology"/>
<dbReference type="SUPFAM" id="SSF82051">
    <property type="entry name" value="Obg GTP-binding protein N-terminal domain"/>
    <property type="match status" value="1"/>
</dbReference>
<dbReference type="InterPro" id="IPR006073">
    <property type="entry name" value="GTP-bd"/>
</dbReference>
<evidence type="ECO:0000256" key="3">
    <source>
        <dbReference type="ARBA" id="ARBA00022490"/>
    </source>
</evidence>
<evidence type="ECO:0000256" key="9">
    <source>
        <dbReference type="HAMAP-Rule" id="MF_01454"/>
    </source>
</evidence>
<evidence type="ECO:0000256" key="2">
    <source>
        <dbReference type="ARBA" id="ARBA00007699"/>
    </source>
</evidence>
<evidence type="ECO:0000256" key="4">
    <source>
        <dbReference type="ARBA" id="ARBA00022723"/>
    </source>
</evidence>
<dbReference type="GO" id="GO:0042254">
    <property type="term" value="P:ribosome biogenesis"/>
    <property type="evidence" value="ECO:0007669"/>
    <property type="project" value="UniProtKB-UniRule"/>
</dbReference>
<feature type="domain" description="OCT" evidence="11">
    <location>
        <begin position="347"/>
        <end position="425"/>
    </location>
</feature>
<evidence type="ECO:0000259" key="12">
    <source>
        <dbReference type="PROSITE" id="PS51883"/>
    </source>
</evidence>
<dbReference type="PROSITE" id="PS51883">
    <property type="entry name" value="OBG"/>
    <property type="match status" value="1"/>
</dbReference>
<dbReference type="Gene3D" id="3.40.50.300">
    <property type="entry name" value="P-loop containing nucleotide triphosphate hydrolases"/>
    <property type="match status" value="1"/>
</dbReference>
<dbReference type="RefSeq" id="WP_016407382.1">
    <property type="nucleotide sequence ID" value="NZ_DAVZTY010000031.1"/>
</dbReference>
<dbReference type="GO" id="GO:0003924">
    <property type="term" value="F:GTPase activity"/>
    <property type="evidence" value="ECO:0007669"/>
    <property type="project" value="UniProtKB-UniRule"/>
</dbReference>
<dbReference type="Pfam" id="PF09269">
    <property type="entry name" value="DUF1967"/>
    <property type="match status" value="1"/>
</dbReference>
<evidence type="ECO:0000259" key="11">
    <source>
        <dbReference type="PROSITE" id="PS51881"/>
    </source>
</evidence>
<dbReference type="SUPFAM" id="SSF52540">
    <property type="entry name" value="P-loop containing nucleoside triphosphate hydrolases"/>
    <property type="match status" value="1"/>
</dbReference>